<keyword evidence="8" id="KW-0460">Magnesium</keyword>
<feature type="region of interest" description="Disordered" evidence="14">
    <location>
        <begin position="1"/>
        <end position="20"/>
    </location>
</feature>
<evidence type="ECO:0000256" key="8">
    <source>
        <dbReference type="ARBA" id="ARBA00022842"/>
    </source>
</evidence>
<dbReference type="InterPro" id="IPR000222">
    <property type="entry name" value="PP2C_BS"/>
</dbReference>
<evidence type="ECO:0000256" key="14">
    <source>
        <dbReference type="SAM" id="MobiDB-lite"/>
    </source>
</evidence>
<evidence type="ECO:0000256" key="12">
    <source>
        <dbReference type="ARBA" id="ARBA00048336"/>
    </source>
</evidence>
<protein>
    <recommendedName>
        <fullName evidence="4">protein-serine/threonine phosphatase</fullName>
        <ecNumber evidence="4">3.1.3.16</ecNumber>
    </recommendedName>
</protein>
<comment type="similarity">
    <text evidence="3 13">Belongs to the PP2C family.</text>
</comment>
<dbReference type="CDD" id="cd00143">
    <property type="entry name" value="PP2Cc"/>
    <property type="match status" value="1"/>
</dbReference>
<evidence type="ECO:0000313" key="16">
    <source>
        <dbReference type="EMBL" id="GKV13954.1"/>
    </source>
</evidence>
<dbReference type="Pfam" id="PF00481">
    <property type="entry name" value="PP2C"/>
    <property type="match status" value="1"/>
</dbReference>
<evidence type="ECO:0000256" key="9">
    <source>
        <dbReference type="ARBA" id="ARBA00022912"/>
    </source>
</evidence>
<evidence type="ECO:0000256" key="2">
    <source>
        <dbReference type="ARBA" id="ARBA00001946"/>
    </source>
</evidence>
<dbReference type="SUPFAM" id="SSF81606">
    <property type="entry name" value="PP2C-like"/>
    <property type="match status" value="1"/>
</dbReference>
<evidence type="ECO:0000256" key="1">
    <source>
        <dbReference type="ARBA" id="ARBA00001936"/>
    </source>
</evidence>
<keyword evidence="6" id="KW-0479">Metal-binding</keyword>
<dbReference type="PANTHER" id="PTHR47992">
    <property type="entry name" value="PROTEIN PHOSPHATASE"/>
    <property type="match status" value="1"/>
</dbReference>
<dbReference type="AlphaFoldDB" id="A0AAV5JHC9"/>
<keyword evidence="9 13" id="KW-0904">Protein phosphatase</keyword>
<proteinExistence type="inferred from homology"/>
<evidence type="ECO:0000256" key="6">
    <source>
        <dbReference type="ARBA" id="ARBA00022723"/>
    </source>
</evidence>
<feature type="domain" description="PPM-type phosphatase" evidence="15">
    <location>
        <begin position="217"/>
        <end position="522"/>
    </location>
</feature>
<dbReference type="EC" id="3.1.3.16" evidence="4"/>
<dbReference type="InterPro" id="IPR036457">
    <property type="entry name" value="PPM-type-like_dom_sf"/>
</dbReference>
<evidence type="ECO:0000259" key="15">
    <source>
        <dbReference type="PROSITE" id="PS51746"/>
    </source>
</evidence>
<keyword evidence="7 13" id="KW-0378">Hydrolase</keyword>
<comment type="cofactor">
    <cofactor evidence="1">
        <name>Mn(2+)</name>
        <dbReference type="ChEBI" id="CHEBI:29035"/>
    </cofactor>
</comment>
<comment type="catalytic activity">
    <reaction evidence="12">
        <text>O-phospho-L-threonyl-[protein] + H2O = L-threonyl-[protein] + phosphate</text>
        <dbReference type="Rhea" id="RHEA:47004"/>
        <dbReference type="Rhea" id="RHEA-COMP:11060"/>
        <dbReference type="Rhea" id="RHEA-COMP:11605"/>
        <dbReference type="ChEBI" id="CHEBI:15377"/>
        <dbReference type="ChEBI" id="CHEBI:30013"/>
        <dbReference type="ChEBI" id="CHEBI:43474"/>
        <dbReference type="ChEBI" id="CHEBI:61977"/>
        <dbReference type="EC" id="3.1.3.16"/>
    </reaction>
</comment>
<dbReference type="GO" id="GO:0046872">
    <property type="term" value="F:metal ion binding"/>
    <property type="evidence" value="ECO:0007669"/>
    <property type="project" value="UniProtKB-KW"/>
</dbReference>
<dbReference type="PROSITE" id="PS51746">
    <property type="entry name" value="PPM_2"/>
    <property type="match status" value="1"/>
</dbReference>
<comment type="catalytic activity">
    <reaction evidence="11">
        <text>O-phospho-L-seryl-[protein] + H2O = L-seryl-[protein] + phosphate</text>
        <dbReference type="Rhea" id="RHEA:20629"/>
        <dbReference type="Rhea" id="RHEA-COMP:9863"/>
        <dbReference type="Rhea" id="RHEA-COMP:11604"/>
        <dbReference type="ChEBI" id="CHEBI:15377"/>
        <dbReference type="ChEBI" id="CHEBI:29999"/>
        <dbReference type="ChEBI" id="CHEBI:43474"/>
        <dbReference type="ChEBI" id="CHEBI:83421"/>
        <dbReference type="EC" id="3.1.3.16"/>
    </reaction>
</comment>
<dbReference type="SMART" id="SM00332">
    <property type="entry name" value="PP2Cc"/>
    <property type="match status" value="1"/>
</dbReference>
<evidence type="ECO:0000256" key="4">
    <source>
        <dbReference type="ARBA" id="ARBA00013081"/>
    </source>
</evidence>
<gene>
    <name evidence="16" type="ORF">SLEP1_g24908</name>
</gene>
<keyword evidence="5" id="KW-0938">Abscisic acid signaling pathway</keyword>
<keyword evidence="17" id="KW-1185">Reference proteome</keyword>
<evidence type="ECO:0000256" key="11">
    <source>
        <dbReference type="ARBA" id="ARBA00047761"/>
    </source>
</evidence>
<evidence type="ECO:0000256" key="13">
    <source>
        <dbReference type="RuleBase" id="RU003465"/>
    </source>
</evidence>
<evidence type="ECO:0000313" key="17">
    <source>
        <dbReference type="Proteomes" id="UP001054252"/>
    </source>
</evidence>
<evidence type="ECO:0000256" key="5">
    <source>
        <dbReference type="ARBA" id="ARBA00022682"/>
    </source>
</evidence>
<reference evidence="16 17" key="1">
    <citation type="journal article" date="2021" name="Commun. Biol.">
        <title>The genome of Shorea leprosula (Dipterocarpaceae) highlights the ecological relevance of drought in aseasonal tropical rainforests.</title>
        <authorList>
            <person name="Ng K.K.S."/>
            <person name="Kobayashi M.J."/>
            <person name="Fawcett J.A."/>
            <person name="Hatakeyama M."/>
            <person name="Paape T."/>
            <person name="Ng C.H."/>
            <person name="Ang C.C."/>
            <person name="Tnah L.H."/>
            <person name="Lee C.T."/>
            <person name="Nishiyama T."/>
            <person name="Sese J."/>
            <person name="O'Brien M.J."/>
            <person name="Copetti D."/>
            <person name="Mohd Noor M.I."/>
            <person name="Ong R.C."/>
            <person name="Putra M."/>
            <person name="Sireger I.Z."/>
            <person name="Indrioko S."/>
            <person name="Kosugi Y."/>
            <person name="Izuno A."/>
            <person name="Isagi Y."/>
            <person name="Lee S.L."/>
            <person name="Shimizu K.K."/>
        </authorList>
    </citation>
    <scope>NUCLEOTIDE SEQUENCE [LARGE SCALE GENOMIC DNA]</scope>
    <source>
        <strain evidence="16">214</strain>
    </source>
</reference>
<evidence type="ECO:0000256" key="10">
    <source>
        <dbReference type="ARBA" id="ARBA00023211"/>
    </source>
</evidence>
<dbReference type="EMBL" id="BPVZ01000040">
    <property type="protein sequence ID" value="GKV13954.1"/>
    <property type="molecule type" value="Genomic_DNA"/>
</dbReference>
<dbReference type="FunFam" id="3.60.40.10:FF:000025">
    <property type="entry name" value="Protein phosphatase 2C 16"/>
    <property type="match status" value="1"/>
</dbReference>
<dbReference type="Gene3D" id="3.60.40.10">
    <property type="entry name" value="PPM-type phosphatase domain"/>
    <property type="match status" value="1"/>
</dbReference>
<dbReference type="GO" id="GO:0004722">
    <property type="term" value="F:protein serine/threonine phosphatase activity"/>
    <property type="evidence" value="ECO:0007669"/>
    <property type="project" value="UniProtKB-EC"/>
</dbReference>
<dbReference type="Proteomes" id="UP001054252">
    <property type="component" value="Unassembled WGS sequence"/>
</dbReference>
<organism evidence="16 17">
    <name type="scientific">Rubroshorea leprosula</name>
    <dbReference type="NCBI Taxonomy" id="152421"/>
    <lineage>
        <taxon>Eukaryota</taxon>
        <taxon>Viridiplantae</taxon>
        <taxon>Streptophyta</taxon>
        <taxon>Embryophyta</taxon>
        <taxon>Tracheophyta</taxon>
        <taxon>Spermatophyta</taxon>
        <taxon>Magnoliopsida</taxon>
        <taxon>eudicotyledons</taxon>
        <taxon>Gunneridae</taxon>
        <taxon>Pentapetalae</taxon>
        <taxon>rosids</taxon>
        <taxon>malvids</taxon>
        <taxon>Malvales</taxon>
        <taxon>Dipterocarpaceae</taxon>
        <taxon>Rubroshorea</taxon>
    </lineage>
</organism>
<name>A0AAV5JHC9_9ROSI</name>
<dbReference type="GO" id="GO:0009738">
    <property type="term" value="P:abscisic acid-activated signaling pathway"/>
    <property type="evidence" value="ECO:0007669"/>
    <property type="project" value="UniProtKB-KW"/>
</dbReference>
<accession>A0AAV5JHC9</accession>
<evidence type="ECO:0000256" key="3">
    <source>
        <dbReference type="ARBA" id="ARBA00006702"/>
    </source>
</evidence>
<comment type="cofactor">
    <cofactor evidence="2">
        <name>Mg(2+)</name>
        <dbReference type="ChEBI" id="CHEBI:18420"/>
    </cofactor>
</comment>
<keyword evidence="10" id="KW-0464">Manganese</keyword>
<evidence type="ECO:0000256" key="7">
    <source>
        <dbReference type="ARBA" id="ARBA00022801"/>
    </source>
</evidence>
<comment type="caution">
    <text evidence="16">The sequence shown here is derived from an EMBL/GenBank/DDBJ whole genome shotgun (WGS) entry which is preliminary data.</text>
</comment>
<dbReference type="InterPro" id="IPR015655">
    <property type="entry name" value="PP2C"/>
</dbReference>
<dbReference type="PROSITE" id="PS01032">
    <property type="entry name" value="PPM_1"/>
    <property type="match status" value="1"/>
</dbReference>
<sequence length="532" mass="58005">MRLTSDISYPISREPDLGKGKGTVEDISTAVAGPIRLGEVICNDSIMASHMDISGLNLVTDKASLLSSPETKPNQLRKSIVSASEYEDIRGENKVILSNLIENEGQGSDEGGCLLSNGDQHILRSQSVASDISSICAEELSAFEANLEINAIALDRGKSSGDVQDVNLVPKHLVGEDGNGSNVSDKISCNSILEGAQQKELRRTASQILLELNNTPLWGYTSICGRRPEMEDAVKAIPRFLEVPLQMLRDDILSNGANCDISYLTAHFYGVYDGHGGCQVANYCQERLHFALEEEIEIAKSGLSGGNMEQNWQDKWKKAFINCFLKVDFEIGGNKMDLKPVAPETVGSTALVAILCPTHIIVSNCGDSRAVLRRGKVAVPLSVDHKPEREDEHARIEAAGGKVIQWNGYRVSGVLAMSRSIGDRYLKPCIIPDPEIMFVPRAKDDECFILASDGLWDVMSNDEVCDIARKRILLWHKKHGETLSAGRGEGADPAAQAAAEYLSRVALSKGSKDNISVIVVDLKAQRKFKRKS</sequence>
<dbReference type="InterPro" id="IPR001932">
    <property type="entry name" value="PPM-type_phosphatase-like_dom"/>
</dbReference>